<dbReference type="Gene3D" id="3.30.450.20">
    <property type="entry name" value="PAS domain"/>
    <property type="match status" value="1"/>
</dbReference>
<feature type="transmembrane region" description="Helical" evidence="9">
    <location>
        <begin position="187"/>
        <end position="207"/>
    </location>
</feature>
<dbReference type="CDD" id="cd00130">
    <property type="entry name" value="PAS"/>
    <property type="match status" value="1"/>
</dbReference>
<dbReference type="GeneID" id="94839836"/>
<dbReference type="SMART" id="SM00091">
    <property type="entry name" value="PAS"/>
    <property type="match status" value="1"/>
</dbReference>
<feature type="region of interest" description="Disordered" evidence="8">
    <location>
        <begin position="592"/>
        <end position="612"/>
    </location>
</feature>
<dbReference type="PROSITE" id="PS50112">
    <property type="entry name" value="PAS"/>
    <property type="match status" value="1"/>
</dbReference>
<dbReference type="OrthoDB" id="1890790at2759"/>
<feature type="domain" description="Guanylate cyclase" evidence="11">
    <location>
        <begin position="1380"/>
        <end position="1512"/>
    </location>
</feature>
<dbReference type="Pfam" id="PF13426">
    <property type="entry name" value="PAS_9"/>
    <property type="match status" value="1"/>
</dbReference>
<feature type="domain" description="PAS" evidence="10">
    <location>
        <begin position="1217"/>
        <end position="1287"/>
    </location>
</feature>
<dbReference type="PANTHER" id="PTHR11920">
    <property type="entry name" value="GUANYLYL CYCLASE"/>
    <property type="match status" value="1"/>
</dbReference>
<proteinExistence type="predicted"/>
<keyword evidence="7" id="KW-0175">Coiled coil</keyword>
<dbReference type="InterPro" id="IPR035965">
    <property type="entry name" value="PAS-like_dom_sf"/>
</dbReference>
<feature type="transmembrane region" description="Helical" evidence="9">
    <location>
        <begin position="243"/>
        <end position="268"/>
    </location>
</feature>
<feature type="transmembrane region" description="Helical" evidence="9">
    <location>
        <begin position="105"/>
        <end position="125"/>
    </location>
</feature>
<dbReference type="InterPro" id="IPR001054">
    <property type="entry name" value="A/G_cyclase"/>
</dbReference>
<evidence type="ECO:0000313" key="12">
    <source>
        <dbReference type="EMBL" id="OHT05482.1"/>
    </source>
</evidence>
<dbReference type="InterPro" id="IPR050401">
    <property type="entry name" value="Cyclic_nucleotide_synthase"/>
</dbReference>
<evidence type="ECO:0000256" key="9">
    <source>
        <dbReference type="SAM" id="Phobius"/>
    </source>
</evidence>
<feature type="coiled-coil region" evidence="7">
    <location>
        <begin position="1328"/>
        <end position="1355"/>
    </location>
</feature>
<feature type="transmembrane region" description="Helical" evidence="9">
    <location>
        <begin position="303"/>
        <end position="326"/>
    </location>
</feature>
<organism evidence="12 13">
    <name type="scientific">Tritrichomonas foetus</name>
    <dbReference type="NCBI Taxonomy" id="1144522"/>
    <lineage>
        <taxon>Eukaryota</taxon>
        <taxon>Metamonada</taxon>
        <taxon>Parabasalia</taxon>
        <taxon>Tritrichomonadida</taxon>
        <taxon>Tritrichomonadidae</taxon>
        <taxon>Tritrichomonas</taxon>
    </lineage>
</organism>
<gene>
    <name evidence="12" type="ORF">TRFO_26749</name>
</gene>
<keyword evidence="3" id="KW-0547">Nucleotide-binding</keyword>
<evidence type="ECO:0000256" key="7">
    <source>
        <dbReference type="SAM" id="Coils"/>
    </source>
</evidence>
<comment type="caution">
    <text evidence="12">The sequence shown here is derived from an EMBL/GenBank/DDBJ whole genome shotgun (WGS) entry which is preliminary data.</text>
</comment>
<dbReference type="GO" id="GO:0005886">
    <property type="term" value="C:plasma membrane"/>
    <property type="evidence" value="ECO:0007669"/>
    <property type="project" value="TreeGrafter"/>
</dbReference>
<dbReference type="GO" id="GO:0035556">
    <property type="term" value="P:intracellular signal transduction"/>
    <property type="evidence" value="ECO:0007669"/>
    <property type="project" value="InterPro"/>
</dbReference>
<dbReference type="PANTHER" id="PTHR11920:SF335">
    <property type="entry name" value="GUANYLATE CYCLASE"/>
    <property type="match status" value="1"/>
</dbReference>
<dbReference type="Gene3D" id="3.30.70.1230">
    <property type="entry name" value="Nucleotide cyclase"/>
    <property type="match status" value="1"/>
</dbReference>
<evidence type="ECO:0000256" key="1">
    <source>
        <dbReference type="ARBA" id="ARBA00004370"/>
    </source>
</evidence>
<feature type="transmembrane region" description="Helical" evidence="9">
    <location>
        <begin position="875"/>
        <end position="899"/>
    </location>
</feature>
<evidence type="ECO:0000256" key="8">
    <source>
        <dbReference type="SAM" id="MobiDB-lite"/>
    </source>
</evidence>
<evidence type="ECO:0000313" key="13">
    <source>
        <dbReference type="Proteomes" id="UP000179807"/>
    </source>
</evidence>
<dbReference type="Proteomes" id="UP000179807">
    <property type="component" value="Unassembled WGS sequence"/>
</dbReference>
<evidence type="ECO:0000256" key="2">
    <source>
        <dbReference type="ARBA" id="ARBA00022692"/>
    </source>
</evidence>
<keyword evidence="5 9" id="KW-0472">Membrane</keyword>
<dbReference type="GO" id="GO:0000166">
    <property type="term" value="F:nucleotide binding"/>
    <property type="evidence" value="ECO:0007669"/>
    <property type="project" value="UniProtKB-KW"/>
</dbReference>
<feature type="transmembrane region" description="Helical" evidence="9">
    <location>
        <begin position="950"/>
        <end position="973"/>
    </location>
</feature>
<dbReference type="InterPro" id="IPR000014">
    <property type="entry name" value="PAS"/>
</dbReference>
<dbReference type="VEuPathDB" id="TrichDB:TRFO_26749"/>
<dbReference type="GO" id="GO:0004016">
    <property type="term" value="F:adenylate cyclase activity"/>
    <property type="evidence" value="ECO:0007669"/>
    <property type="project" value="TreeGrafter"/>
</dbReference>
<sequence length="1568" mass="178499">MNVESSAVQQSVMSTSSQVSANTQAQKLTSGNLYFFPIMDQISQTVHLSEFLVFIFQLWLFFQMIAVTFWVPMNPNLDNPQFLKDTKYITAVAFCYYDDGTQNSWIIPLIVYVILFVISLMFSVYEILYYKSHRKLIQWTLYPVRFFTEIIPLVLLHPIAALFGILIHSPSVDSLKIFSITVLSLLYVYFAVLMVITSTFLNMSAFLEKHAFATFDSGVYNTFVIISSLLCAFQYFVQYFPVWSIYFLVAIHIMGLIQTSFHAIYFPYISKISNILHLAIIMITGLLDILRVISIFVIFPDGIFQYIACAIVGISIILSIVAYIVIIKKAKNKLMYCFPHQPSENEEQMKNRLSDEEKVERFSSLNILTHRRRALFYLHVGLEYMSELFIDLSLFKWLSQNQPPTEILVDVIRICILFPGEYRLANMIMSQALQRRNLKMSHHCLLFQVLRIRILRQSSTSIQSSQKLSEMKNLNKSCENEVLSFFNRSDNINLGLLLHIYKKLSHTQSMWEEAMKSFPNSPVHREEYIRFLVECQTNFDSAIVQAHRKDLIETGVNFSVDYCFRSLARTYPQYLKMKVIDLKGHFMKQTARKGSQSQASDQSNQLSYTSTSDMDQKMEEKIGKTIITHARIRLALQNATQGKKANNSTRLVYFNFIVAIFSLTLFTVLFSLFFTYFEDMYSATERSKKVIKCRINYALANLCLLLDWTNNTNPKKMEISPADEEIWFSKESKDSGVIDPNYNYSKNAMFFNVISQEYYSEFLFDFASLARSGVNIFPIAVQVMEEVVPLTYCDKGDPIIVTNTTLRGALVFNLMFQVMLAAYQRDYDKYFTDNDFFCTLFATMPKIGDAFRDFRLNIVSSQVSDATSIKSTLNYMLILIPVAFIIIVFIPYLIITLLFNNEIKYFASLIMSVDKVHKDSAMQPIMKLDTEVKDVSNAEESSPTAYKAGLYLAMIFILSCGLMGFIIGIVYTVQTMNLQFQYVAVWSFKSSTRSPLAIEAMKCIYMVVLLDKIDTNITSQIFEKDSGNSQIKTIEEYRDSIMQGDSYAPSLIGFDPILTDFMISSTCEPNTENVILHDTYECGSINQLTIFFKDLFNNAQADVASFEGKLNSESLLNLYHLTLWHLIPRLQAVDDYFDEMVLNFQSSYKSQLIIMYVCSLAMTIALYIVAVAFNKLLDNAFNTALILLRRISPAGIIAKPKLVKYLLEISSDEKDTTMSISKSVFRNSQDGIFCIGLAGTIEVVNPAVSNILGYTPDQILGQSIAYVMDEESAEMIRTQLQLMVDRQSAPVYESHVVCVSDSDMRIECSLTILGITESNDQISSFVAVIRDEHELIKQQEEAEKAKAQSENLLYQILPRGIVVRLNQGEKDISFSVPIATISFIDIVKFSEYTVSMKPQEIMGTLSDLFGSYDEILSKYDLLVKIKLIGDVYMCAGGLFSPDEAPQNHAEQMIHFGLDALQQLDDTNIKMNTLLSVRIGVNSGGPLIAGVLGTDKPAFDIIGDPINVASRLQSTDIPGKIQISQACYDLIKDMDFNIEQRGEIYLKGKGQQMAYLVSPHTNAFQLTNT</sequence>
<feature type="transmembrane region" description="Helical" evidence="9">
    <location>
        <begin position="219"/>
        <end position="237"/>
    </location>
</feature>
<dbReference type="RefSeq" id="XP_068358618.1">
    <property type="nucleotide sequence ID" value="XM_068505132.1"/>
</dbReference>
<evidence type="ECO:0000259" key="10">
    <source>
        <dbReference type="PROSITE" id="PS50112"/>
    </source>
</evidence>
<name>A0A1J4K3C7_9EUKA</name>
<keyword evidence="4 9" id="KW-1133">Transmembrane helix</keyword>
<reference evidence="12" key="1">
    <citation type="submission" date="2016-10" db="EMBL/GenBank/DDBJ databases">
        <authorList>
            <person name="Benchimol M."/>
            <person name="Almeida L.G."/>
            <person name="Vasconcelos A.T."/>
            <person name="Perreira-Neves A."/>
            <person name="Rosa I.A."/>
            <person name="Tasca T."/>
            <person name="Bogo M.R."/>
            <person name="de Souza W."/>
        </authorList>
    </citation>
    <scope>NUCLEOTIDE SEQUENCE [LARGE SCALE GENOMIC DNA]</scope>
    <source>
        <strain evidence="12">K</strain>
    </source>
</reference>
<dbReference type="CDD" id="cd07302">
    <property type="entry name" value="CHD"/>
    <property type="match status" value="1"/>
</dbReference>
<dbReference type="InterPro" id="IPR029787">
    <property type="entry name" value="Nucleotide_cyclase"/>
</dbReference>
<evidence type="ECO:0000259" key="11">
    <source>
        <dbReference type="PROSITE" id="PS50125"/>
    </source>
</evidence>
<dbReference type="NCBIfam" id="TIGR00229">
    <property type="entry name" value="sensory_box"/>
    <property type="match status" value="1"/>
</dbReference>
<dbReference type="SMART" id="SM00044">
    <property type="entry name" value="CYCc"/>
    <property type="match status" value="1"/>
</dbReference>
<evidence type="ECO:0000256" key="3">
    <source>
        <dbReference type="ARBA" id="ARBA00022741"/>
    </source>
</evidence>
<dbReference type="GO" id="GO:0007168">
    <property type="term" value="P:receptor guanylyl cyclase signaling pathway"/>
    <property type="evidence" value="ECO:0007669"/>
    <property type="project" value="TreeGrafter"/>
</dbReference>
<feature type="transmembrane region" description="Helical" evidence="9">
    <location>
        <begin position="146"/>
        <end position="167"/>
    </location>
</feature>
<protein>
    <submittedName>
        <fullName evidence="12">Adenylate and Guanylate cyclase catalytic domain containing protein</fullName>
    </submittedName>
</protein>
<comment type="subcellular location">
    <subcellularLocation>
        <location evidence="1">Membrane</location>
    </subcellularLocation>
</comment>
<keyword evidence="6" id="KW-0456">Lyase</keyword>
<accession>A0A1J4K3C7</accession>
<dbReference type="Pfam" id="PF00211">
    <property type="entry name" value="Guanylate_cyc"/>
    <property type="match status" value="1"/>
</dbReference>
<dbReference type="EMBL" id="MLAK01000756">
    <property type="protein sequence ID" value="OHT05482.1"/>
    <property type="molecule type" value="Genomic_DNA"/>
</dbReference>
<feature type="transmembrane region" description="Helical" evidence="9">
    <location>
        <begin position="1153"/>
        <end position="1173"/>
    </location>
</feature>
<dbReference type="GO" id="GO:0004383">
    <property type="term" value="F:guanylate cyclase activity"/>
    <property type="evidence" value="ECO:0007669"/>
    <property type="project" value="TreeGrafter"/>
</dbReference>
<evidence type="ECO:0000256" key="5">
    <source>
        <dbReference type="ARBA" id="ARBA00023136"/>
    </source>
</evidence>
<feature type="transmembrane region" description="Helical" evidence="9">
    <location>
        <begin position="651"/>
        <end position="677"/>
    </location>
</feature>
<dbReference type="PROSITE" id="PS50125">
    <property type="entry name" value="GUANYLATE_CYCLASE_2"/>
    <property type="match status" value="1"/>
</dbReference>
<keyword evidence="2 9" id="KW-0812">Transmembrane</keyword>
<keyword evidence="13" id="KW-1185">Reference proteome</keyword>
<feature type="transmembrane region" description="Helical" evidence="9">
    <location>
        <begin position="275"/>
        <end position="297"/>
    </location>
</feature>
<feature type="transmembrane region" description="Helical" evidence="9">
    <location>
        <begin position="51"/>
        <end position="71"/>
    </location>
</feature>
<dbReference type="GO" id="GO:0001653">
    <property type="term" value="F:peptide receptor activity"/>
    <property type="evidence" value="ECO:0007669"/>
    <property type="project" value="TreeGrafter"/>
</dbReference>
<dbReference type="SUPFAM" id="SSF55073">
    <property type="entry name" value="Nucleotide cyclase"/>
    <property type="match status" value="1"/>
</dbReference>
<evidence type="ECO:0000256" key="4">
    <source>
        <dbReference type="ARBA" id="ARBA00022989"/>
    </source>
</evidence>
<dbReference type="SUPFAM" id="SSF55785">
    <property type="entry name" value="PYP-like sensor domain (PAS domain)"/>
    <property type="match status" value="1"/>
</dbReference>
<evidence type="ECO:0000256" key="6">
    <source>
        <dbReference type="ARBA" id="ARBA00023239"/>
    </source>
</evidence>